<dbReference type="Proteomes" id="UP000020595">
    <property type="component" value="Unassembled WGS sequence"/>
</dbReference>
<protein>
    <submittedName>
        <fullName evidence="6">FMN reductase</fullName>
        <ecNumber evidence="6">1.5.1.-</ecNumber>
    </submittedName>
</protein>
<comment type="caution">
    <text evidence="6">The sequence shown here is derived from an EMBL/GenBank/DDBJ whole genome shotgun (WGS) entry which is preliminary data.</text>
</comment>
<dbReference type="PANTHER" id="PTHR43408:SF2">
    <property type="entry name" value="FMN REDUCTASE (NADPH)"/>
    <property type="match status" value="1"/>
</dbReference>
<keyword evidence="4 6" id="KW-0560">Oxidoreductase</keyword>
<name>A0A009HLH3_ACIB9</name>
<dbReference type="EMBL" id="JEWH01000068">
    <property type="protein sequence ID" value="EXB03890.1"/>
    <property type="molecule type" value="Genomic_DNA"/>
</dbReference>
<evidence type="ECO:0000256" key="4">
    <source>
        <dbReference type="ARBA" id="ARBA00023002"/>
    </source>
</evidence>
<dbReference type="InterPro" id="IPR029039">
    <property type="entry name" value="Flavoprotein-like_sf"/>
</dbReference>
<dbReference type="SUPFAM" id="SSF52218">
    <property type="entry name" value="Flavoproteins"/>
    <property type="match status" value="1"/>
</dbReference>
<keyword evidence="3" id="KW-0288">FMN</keyword>
<evidence type="ECO:0000256" key="2">
    <source>
        <dbReference type="ARBA" id="ARBA00022630"/>
    </source>
</evidence>
<dbReference type="AlphaFoldDB" id="A0A009HLH3"/>
<evidence type="ECO:0000256" key="1">
    <source>
        <dbReference type="ARBA" id="ARBA00005990"/>
    </source>
</evidence>
<dbReference type="InterPro" id="IPR051814">
    <property type="entry name" value="NAD(P)H-dep_FMN_reductase"/>
</dbReference>
<dbReference type="EC" id="1.5.1.-" evidence="6"/>
<dbReference type="PANTHER" id="PTHR43408">
    <property type="entry name" value="FMN REDUCTASE (NADPH)"/>
    <property type="match status" value="1"/>
</dbReference>
<dbReference type="Pfam" id="PF03358">
    <property type="entry name" value="FMN_red"/>
    <property type="match status" value="1"/>
</dbReference>
<organism evidence="6 7">
    <name type="scientific">Acinetobacter baumannii (strain 1295743)</name>
    <dbReference type="NCBI Taxonomy" id="1310613"/>
    <lineage>
        <taxon>Bacteria</taxon>
        <taxon>Pseudomonadati</taxon>
        <taxon>Pseudomonadota</taxon>
        <taxon>Gammaproteobacteria</taxon>
        <taxon>Moraxellales</taxon>
        <taxon>Moraxellaceae</taxon>
        <taxon>Acinetobacter</taxon>
        <taxon>Acinetobacter calcoaceticus/baumannii complex</taxon>
    </lineage>
</organism>
<dbReference type="NCBIfam" id="TIGR03566">
    <property type="entry name" value="FMN_reduc_MsuE"/>
    <property type="match status" value="1"/>
</dbReference>
<feature type="domain" description="NADPH-dependent FMN reductase-like" evidence="5">
    <location>
        <begin position="9"/>
        <end position="153"/>
    </location>
</feature>
<comment type="similarity">
    <text evidence="1">Belongs to the SsuE family.</text>
</comment>
<keyword evidence="2" id="KW-0285">Flavoprotein</keyword>
<dbReference type="Gene3D" id="3.40.50.360">
    <property type="match status" value="1"/>
</dbReference>
<proteinExistence type="inferred from homology"/>
<evidence type="ECO:0000256" key="3">
    <source>
        <dbReference type="ARBA" id="ARBA00022643"/>
    </source>
</evidence>
<sequence length="211" mass="23296">MFKKNSTLKIVVVSGGLGGLSKTEALVSTIAEEISKHTAVDIHLVKFSEIGMLVGQALYRNELPELVQNSLQAIENADALIIGTPVYRASFSGLFKHFFDFVEQYSLINKPVLLAATGGSEKHALVIEHQLRPLFSFFQTHTLPLGIYATDKDFDSNYSIQSVELLERISLAVSRAMPILQNLSQPVREISVENIQKNLAPSSISSFSFQK</sequence>
<dbReference type="GO" id="GO:0016491">
    <property type="term" value="F:oxidoreductase activity"/>
    <property type="evidence" value="ECO:0007669"/>
    <property type="project" value="UniProtKB-KW"/>
</dbReference>
<dbReference type="PATRIC" id="fig|1310613.3.peg.3495"/>
<evidence type="ECO:0000313" key="6">
    <source>
        <dbReference type="EMBL" id="EXB03890.1"/>
    </source>
</evidence>
<evidence type="ECO:0000313" key="7">
    <source>
        <dbReference type="Proteomes" id="UP000020595"/>
    </source>
</evidence>
<accession>A0A009HLH3</accession>
<gene>
    <name evidence="6" type="ORF">J512_3654</name>
</gene>
<evidence type="ECO:0000259" key="5">
    <source>
        <dbReference type="Pfam" id="PF03358"/>
    </source>
</evidence>
<dbReference type="RefSeq" id="WP_079282252.1">
    <property type="nucleotide sequence ID" value="NZ_JEWH01000068.1"/>
</dbReference>
<dbReference type="InterPro" id="IPR019912">
    <property type="entry name" value="FMN_Rdtase_MsuE-like"/>
</dbReference>
<reference evidence="6 7" key="1">
    <citation type="submission" date="2014-02" db="EMBL/GenBank/DDBJ databases">
        <title>Comparative genomics and transcriptomics to identify genetic mechanisms underlying the emergence of carbapenem resistant Acinetobacter baumannii (CRAb).</title>
        <authorList>
            <person name="Harris A.D."/>
            <person name="Johnson K.J."/>
            <person name="George J."/>
            <person name="Shefchek K."/>
            <person name="Daugherty S.C."/>
            <person name="Parankush S."/>
            <person name="Sadzewicz L."/>
            <person name="Tallon L."/>
            <person name="Sengamalay N."/>
            <person name="Hazen T.H."/>
            <person name="Rasko D.A."/>
        </authorList>
    </citation>
    <scope>NUCLEOTIDE SEQUENCE [LARGE SCALE GENOMIC DNA]</scope>
    <source>
        <strain evidence="6 7">1295743</strain>
    </source>
</reference>
<dbReference type="InterPro" id="IPR005025">
    <property type="entry name" value="FMN_Rdtase-like_dom"/>
</dbReference>